<name>A0A9J6BLM8_POLVA</name>
<dbReference type="EMBL" id="JADBJN010000003">
    <property type="protein sequence ID" value="KAG5670777.1"/>
    <property type="molecule type" value="Genomic_DNA"/>
</dbReference>
<feature type="compositionally biased region" description="Basic and acidic residues" evidence="1">
    <location>
        <begin position="58"/>
        <end position="70"/>
    </location>
</feature>
<evidence type="ECO:0000313" key="2">
    <source>
        <dbReference type="EMBL" id="KAG5670777.1"/>
    </source>
</evidence>
<evidence type="ECO:0000313" key="3">
    <source>
        <dbReference type="Proteomes" id="UP001107558"/>
    </source>
</evidence>
<dbReference type="Proteomes" id="UP001107558">
    <property type="component" value="Chromosome 3"/>
</dbReference>
<reference evidence="2" key="1">
    <citation type="submission" date="2021-03" db="EMBL/GenBank/DDBJ databases">
        <title>Chromosome level genome of the anhydrobiotic midge Polypedilum vanderplanki.</title>
        <authorList>
            <person name="Yoshida Y."/>
            <person name="Kikawada T."/>
            <person name="Gusev O."/>
        </authorList>
    </citation>
    <scope>NUCLEOTIDE SEQUENCE</scope>
    <source>
        <strain evidence="2">NIAS01</strain>
        <tissue evidence="2">Whole body or cell culture</tissue>
    </source>
</reference>
<dbReference type="OrthoDB" id="108778at2759"/>
<comment type="caution">
    <text evidence="2">The sequence shown here is derived from an EMBL/GenBank/DDBJ whole genome shotgun (WGS) entry which is preliminary data.</text>
</comment>
<sequence length="111" mass="12676">MKLILIIHKNDKFSNLGLFKRLHKDKGSGICKACLKSVHWARERVAAHKRTNCPSASSEEKKMFAKRSHESSSQLTIIQSNSHLSQPSALSSDSTSQKENQNTHWRNKEKY</sequence>
<gene>
    <name evidence="2" type="ORF">PVAND_001017</name>
</gene>
<protein>
    <submittedName>
        <fullName evidence="2">Uncharacterized protein</fullName>
    </submittedName>
</protein>
<feature type="region of interest" description="Disordered" evidence="1">
    <location>
        <begin position="47"/>
        <end position="111"/>
    </location>
</feature>
<dbReference type="AlphaFoldDB" id="A0A9J6BLM8"/>
<feature type="compositionally biased region" description="Polar residues" evidence="1">
    <location>
        <begin position="71"/>
        <end position="104"/>
    </location>
</feature>
<evidence type="ECO:0000256" key="1">
    <source>
        <dbReference type="SAM" id="MobiDB-lite"/>
    </source>
</evidence>
<proteinExistence type="predicted"/>
<keyword evidence="3" id="KW-1185">Reference proteome</keyword>
<organism evidence="2 3">
    <name type="scientific">Polypedilum vanderplanki</name>
    <name type="common">Sleeping chironomid midge</name>
    <dbReference type="NCBI Taxonomy" id="319348"/>
    <lineage>
        <taxon>Eukaryota</taxon>
        <taxon>Metazoa</taxon>
        <taxon>Ecdysozoa</taxon>
        <taxon>Arthropoda</taxon>
        <taxon>Hexapoda</taxon>
        <taxon>Insecta</taxon>
        <taxon>Pterygota</taxon>
        <taxon>Neoptera</taxon>
        <taxon>Endopterygota</taxon>
        <taxon>Diptera</taxon>
        <taxon>Nematocera</taxon>
        <taxon>Chironomoidea</taxon>
        <taxon>Chironomidae</taxon>
        <taxon>Chironominae</taxon>
        <taxon>Polypedilum</taxon>
        <taxon>Polypedilum</taxon>
    </lineage>
</organism>
<accession>A0A9J6BLM8</accession>